<name>A0AAV3Y4I4_9GAST</name>
<feature type="chain" id="PRO_5043584912" description="Secreted protein" evidence="1">
    <location>
        <begin position="18"/>
        <end position="183"/>
    </location>
</feature>
<evidence type="ECO:0000313" key="3">
    <source>
        <dbReference type="Proteomes" id="UP000735302"/>
    </source>
</evidence>
<evidence type="ECO:0000256" key="1">
    <source>
        <dbReference type="SAM" id="SignalP"/>
    </source>
</evidence>
<protein>
    <recommendedName>
        <fullName evidence="4">Secreted protein</fullName>
    </recommendedName>
</protein>
<keyword evidence="1" id="KW-0732">Signal</keyword>
<proteinExistence type="predicted"/>
<evidence type="ECO:0008006" key="4">
    <source>
        <dbReference type="Google" id="ProtNLM"/>
    </source>
</evidence>
<keyword evidence="3" id="KW-1185">Reference proteome</keyword>
<comment type="caution">
    <text evidence="2">The sequence shown here is derived from an EMBL/GenBank/DDBJ whole genome shotgun (WGS) entry which is preliminary data.</text>
</comment>
<accession>A0AAV3Y4I4</accession>
<dbReference type="Proteomes" id="UP000735302">
    <property type="component" value="Unassembled WGS sequence"/>
</dbReference>
<evidence type="ECO:0000313" key="2">
    <source>
        <dbReference type="EMBL" id="GFN77351.1"/>
    </source>
</evidence>
<organism evidence="2 3">
    <name type="scientific">Plakobranchus ocellatus</name>
    <dbReference type="NCBI Taxonomy" id="259542"/>
    <lineage>
        <taxon>Eukaryota</taxon>
        <taxon>Metazoa</taxon>
        <taxon>Spiralia</taxon>
        <taxon>Lophotrochozoa</taxon>
        <taxon>Mollusca</taxon>
        <taxon>Gastropoda</taxon>
        <taxon>Heterobranchia</taxon>
        <taxon>Euthyneura</taxon>
        <taxon>Panpulmonata</taxon>
        <taxon>Sacoglossa</taxon>
        <taxon>Placobranchoidea</taxon>
        <taxon>Plakobranchidae</taxon>
        <taxon>Plakobranchus</taxon>
    </lineage>
</organism>
<sequence>MLWICLNLLEIIVVSETSVKLIVLKEVSNLTKTIVEYGLFKVSARVFHYHDDFLQILTSLKCHNAKQPRLTKALQNAELLLVLLLECLAIVYHKVTGPFWSIVISLKPYHNLHTTIPDLAHSLGQCCSDQTIFLKKVVLHDKNFCEFRRIQKKTHHKNEDRNERHPHQVCRCPFNHSKGHRCS</sequence>
<gene>
    <name evidence="2" type="ORF">PoB_000385700</name>
</gene>
<dbReference type="AlphaFoldDB" id="A0AAV3Y4I4"/>
<feature type="signal peptide" evidence="1">
    <location>
        <begin position="1"/>
        <end position="17"/>
    </location>
</feature>
<reference evidence="2 3" key="1">
    <citation type="journal article" date="2021" name="Elife">
        <title>Chloroplast acquisition without the gene transfer in kleptoplastic sea slugs, Plakobranchus ocellatus.</title>
        <authorList>
            <person name="Maeda T."/>
            <person name="Takahashi S."/>
            <person name="Yoshida T."/>
            <person name="Shimamura S."/>
            <person name="Takaki Y."/>
            <person name="Nagai Y."/>
            <person name="Toyoda A."/>
            <person name="Suzuki Y."/>
            <person name="Arimoto A."/>
            <person name="Ishii H."/>
            <person name="Satoh N."/>
            <person name="Nishiyama T."/>
            <person name="Hasebe M."/>
            <person name="Maruyama T."/>
            <person name="Minagawa J."/>
            <person name="Obokata J."/>
            <person name="Shigenobu S."/>
        </authorList>
    </citation>
    <scope>NUCLEOTIDE SEQUENCE [LARGE SCALE GENOMIC DNA]</scope>
</reference>
<dbReference type="EMBL" id="BLXT01000469">
    <property type="protein sequence ID" value="GFN77351.1"/>
    <property type="molecule type" value="Genomic_DNA"/>
</dbReference>